<dbReference type="AlphaFoldDB" id="A0A1G6JNM8"/>
<dbReference type="InterPro" id="IPR043519">
    <property type="entry name" value="NT_sf"/>
</dbReference>
<dbReference type="Proteomes" id="UP000242662">
    <property type="component" value="Unassembled WGS sequence"/>
</dbReference>
<dbReference type="PANTHER" id="PTHR33933:SF1">
    <property type="entry name" value="PROTEIN ADENYLYLTRANSFERASE MNTA-RELATED"/>
    <property type="match status" value="1"/>
</dbReference>
<gene>
    <name evidence="2" type="ORF">SAMN05421737_10647</name>
</gene>
<name>A0A1G6JNM8_9BACI</name>
<feature type="domain" description="Polymerase beta nucleotidyltransferase" evidence="1">
    <location>
        <begin position="17"/>
        <end position="105"/>
    </location>
</feature>
<dbReference type="InterPro" id="IPR041633">
    <property type="entry name" value="Polbeta"/>
</dbReference>
<evidence type="ECO:0000313" key="2">
    <source>
        <dbReference type="EMBL" id="SDC20324.1"/>
    </source>
</evidence>
<proteinExistence type="predicted"/>
<evidence type="ECO:0000313" key="3">
    <source>
        <dbReference type="Proteomes" id="UP000242662"/>
    </source>
</evidence>
<dbReference type="Pfam" id="PF18765">
    <property type="entry name" value="Polbeta"/>
    <property type="match status" value="1"/>
</dbReference>
<dbReference type="SUPFAM" id="SSF81301">
    <property type="entry name" value="Nucleotidyltransferase"/>
    <property type="match status" value="1"/>
</dbReference>
<evidence type="ECO:0000259" key="1">
    <source>
        <dbReference type="Pfam" id="PF18765"/>
    </source>
</evidence>
<dbReference type="InterPro" id="IPR052548">
    <property type="entry name" value="Type_VII_TA_antitoxin"/>
</dbReference>
<dbReference type="STRING" id="1464122.SAMN05421737_10647"/>
<dbReference type="EMBL" id="FMYM01000006">
    <property type="protein sequence ID" value="SDC20324.1"/>
    <property type="molecule type" value="Genomic_DNA"/>
</dbReference>
<protein>
    <recommendedName>
        <fullName evidence="1">Polymerase beta nucleotidyltransferase domain-containing protein</fullName>
    </recommendedName>
</protein>
<dbReference type="RefSeq" id="WP_176763856.1">
    <property type="nucleotide sequence ID" value="NZ_FMYM01000006.1"/>
</dbReference>
<organism evidence="2 3">
    <name type="scientific">Shouchella lonarensis</name>
    <dbReference type="NCBI Taxonomy" id="1464122"/>
    <lineage>
        <taxon>Bacteria</taxon>
        <taxon>Bacillati</taxon>
        <taxon>Bacillota</taxon>
        <taxon>Bacilli</taxon>
        <taxon>Bacillales</taxon>
        <taxon>Bacillaceae</taxon>
        <taxon>Shouchella</taxon>
    </lineage>
</organism>
<dbReference type="CDD" id="cd05403">
    <property type="entry name" value="NT_KNTase_like"/>
    <property type="match status" value="1"/>
</dbReference>
<keyword evidence="3" id="KW-1185">Reference proteome</keyword>
<reference evidence="3" key="1">
    <citation type="submission" date="2016-09" db="EMBL/GenBank/DDBJ databases">
        <authorList>
            <person name="Varghese N."/>
            <person name="Submissions S."/>
        </authorList>
    </citation>
    <scope>NUCLEOTIDE SEQUENCE [LARGE SCALE GENOMIC DNA]</scope>
    <source>
        <strain evidence="3">25nlg</strain>
    </source>
</reference>
<sequence length="109" mass="12357">MTSLWRKTGISTRFVSELQHFCAQHEHIDKVILFGSRARGDYRRTSDIDLAIVTKPISHSTQNLIAQAILDIPTPLKIDITFVDRLRKEALLTRIQKEGVVVYGQGQIA</sequence>
<accession>A0A1G6JNM8</accession>
<dbReference type="PANTHER" id="PTHR33933">
    <property type="entry name" value="NUCLEOTIDYLTRANSFERASE"/>
    <property type="match status" value="1"/>
</dbReference>
<dbReference type="Gene3D" id="3.30.460.10">
    <property type="entry name" value="Beta Polymerase, domain 2"/>
    <property type="match status" value="1"/>
</dbReference>